<keyword evidence="2" id="KW-1185">Reference proteome</keyword>
<evidence type="ECO:0000313" key="2">
    <source>
        <dbReference type="Proteomes" id="UP000225947"/>
    </source>
</evidence>
<gene>
    <name evidence="1" type="ORF">ME3_285</name>
</gene>
<evidence type="ECO:0000313" key="1">
    <source>
        <dbReference type="EMBL" id="AND75446.1"/>
    </source>
</evidence>
<dbReference type="EMBL" id="KU935715">
    <property type="protein sequence ID" value="AND75446.1"/>
    <property type="molecule type" value="Genomic_DNA"/>
</dbReference>
<protein>
    <submittedName>
        <fullName evidence="1">Uncharacterized protein</fullName>
    </submittedName>
</protein>
<reference evidence="2" key="1">
    <citation type="submission" date="2016-03" db="EMBL/GenBank/DDBJ databases">
        <title>Characterization of Acinetobacter baumannii phage vB_AbaM_ME3.</title>
        <authorList>
            <person name="Buttimer C.T.H."/>
            <person name="Elbreki M."/>
            <person name="Coffey A."/>
        </authorList>
    </citation>
    <scope>NUCLEOTIDE SEQUENCE [LARGE SCALE GENOMIC DNA]</scope>
</reference>
<sequence>MQIQRVDPYTGKLNTLDLNVTQAQLDSYASGTLIQNAFPHLTPTEREFIKTGLTEESQKEIFGEEDE</sequence>
<dbReference type="Proteomes" id="UP000225947">
    <property type="component" value="Segment"/>
</dbReference>
<organism evidence="1 2">
    <name type="scientific">Acinetobacter phage vB_AbaM_ME3</name>
    <dbReference type="NCBI Taxonomy" id="1837876"/>
    <lineage>
        <taxon>Viruses</taxon>
        <taxon>Duplodnaviria</taxon>
        <taxon>Heunggongvirae</taxon>
        <taxon>Uroviricota</taxon>
        <taxon>Caudoviricetes</taxon>
        <taxon>Metrivirus</taxon>
        <taxon>Metrivirus ME3</taxon>
    </lineage>
</organism>
<proteinExistence type="predicted"/>
<dbReference type="SMR" id="A0A172Q0R9"/>
<accession>A0A172Q0R9</accession>
<name>A0A172Q0R9_9CAUD</name>